<dbReference type="SMART" id="SM00463">
    <property type="entry name" value="SMR"/>
    <property type="match status" value="1"/>
</dbReference>
<dbReference type="InParanoid" id="G0MEH9"/>
<dbReference type="FunCoup" id="G0MEH9">
    <property type="interactions" value="828"/>
</dbReference>
<evidence type="ECO:0000259" key="2">
    <source>
        <dbReference type="PROSITE" id="PS50828"/>
    </source>
</evidence>
<dbReference type="InterPro" id="IPR036063">
    <property type="entry name" value="Smr_dom_sf"/>
</dbReference>
<sequence>MPVVIHEQCFDFNASVEDIRKCLKHDHRMLVLLRGVTGSGKSDLARMLLNIANSNGSKTSYLSSDEIDASQLTKKLRKSLKDDVVLIVVDTEIIERTDVRKFSELGIAEGYELYVVEPETSWKYDALECKKRSSRNEDVESIDKKISAIKSYRPHWEQLIDTTSRRFNIQNYHQDDYSPLTPPSSDTPAGSPTGSPSLTEFPNTSITSLPKMFSLAPTPKTKVMKTIATNVTFECLAVELADYESTENCGYFFENEETVPFVINTNRITERKTETHELSLGRKGETVQGPPPPLLYGQGKELEFSILALIFPTVEHYDMRHQLQLLSYQETFDLMLILGEKTSNPRFLNDHGEEWHTLEFNESYTYLYNNDMDDRIEELAKQRDALDFDEEMFVTDETENDIAIAQLLHEQLNHVEEPSLGAHAEQNIDCLQKMFYHTDKTVIRRAYLFSNQNLGLARTFLLDEGEKEVSASAKIKTFSQTVAKSPSRVIKKKTIEEEKNHFLKQRKGRQHASLATVQAEAMRIRRNLDSERVANTSYNPVTGSQFHQTVVGDRNLRLKENMSAAVKEIDKKIRDAHSNPWNLDLHFMSVDGARGLVSEAIEAIRYYVNNLKIYKRMVVVTGSGNNSKKGAKIKPGIEAMLRDRKIPYELVNDGCIEIKVK</sequence>
<dbReference type="SUPFAM" id="SSF160443">
    <property type="entry name" value="SMR domain-like"/>
    <property type="match status" value="1"/>
</dbReference>
<dbReference type="EMBL" id="GL379791">
    <property type="protein sequence ID" value="EGT52172.1"/>
    <property type="molecule type" value="Genomic_DNA"/>
</dbReference>
<feature type="compositionally biased region" description="Polar residues" evidence="1">
    <location>
        <begin position="183"/>
        <end position="203"/>
    </location>
</feature>
<dbReference type="OrthoDB" id="3231855at2759"/>
<name>G0MEH9_CAEBE</name>
<evidence type="ECO:0000313" key="3">
    <source>
        <dbReference type="EMBL" id="EGT52172.1"/>
    </source>
</evidence>
<dbReference type="Gene3D" id="3.40.50.300">
    <property type="entry name" value="P-loop containing nucleotide triphosphate hydrolases"/>
    <property type="match status" value="1"/>
</dbReference>
<dbReference type="AlphaFoldDB" id="G0MEH9"/>
<feature type="domain" description="Smr" evidence="2">
    <location>
        <begin position="583"/>
        <end position="661"/>
    </location>
</feature>
<organism evidence="4">
    <name type="scientific">Caenorhabditis brenneri</name>
    <name type="common">Nematode worm</name>
    <dbReference type="NCBI Taxonomy" id="135651"/>
    <lineage>
        <taxon>Eukaryota</taxon>
        <taxon>Metazoa</taxon>
        <taxon>Ecdysozoa</taxon>
        <taxon>Nematoda</taxon>
        <taxon>Chromadorea</taxon>
        <taxon>Rhabditida</taxon>
        <taxon>Rhabditina</taxon>
        <taxon>Rhabditomorpha</taxon>
        <taxon>Rhabditoidea</taxon>
        <taxon>Rhabditidae</taxon>
        <taxon>Peloderinae</taxon>
        <taxon>Caenorhabditis</taxon>
    </lineage>
</organism>
<dbReference type="Proteomes" id="UP000008068">
    <property type="component" value="Unassembled WGS sequence"/>
</dbReference>
<gene>
    <name evidence="3" type="ORF">CAEBREN_02445</name>
</gene>
<dbReference type="InterPro" id="IPR027417">
    <property type="entry name" value="P-loop_NTPase"/>
</dbReference>
<dbReference type="STRING" id="135651.G0MEH9"/>
<protein>
    <recommendedName>
        <fullName evidence="2">Smr domain-containing protein</fullName>
    </recommendedName>
</protein>
<dbReference type="GO" id="GO:0004519">
    <property type="term" value="F:endonuclease activity"/>
    <property type="evidence" value="ECO:0007669"/>
    <property type="project" value="TreeGrafter"/>
</dbReference>
<reference evidence="4" key="1">
    <citation type="submission" date="2011-07" db="EMBL/GenBank/DDBJ databases">
        <authorList>
            <consortium name="Caenorhabditis brenneri Sequencing and Analysis Consortium"/>
            <person name="Wilson R.K."/>
        </authorList>
    </citation>
    <scope>NUCLEOTIDE SEQUENCE [LARGE SCALE GENOMIC DNA]</scope>
    <source>
        <strain evidence="4">PB2801</strain>
    </source>
</reference>
<dbReference type="Gene3D" id="3.30.1370.110">
    <property type="match status" value="1"/>
</dbReference>
<evidence type="ECO:0000256" key="1">
    <source>
        <dbReference type="SAM" id="MobiDB-lite"/>
    </source>
</evidence>
<dbReference type="HOGENOM" id="CLU_026808_0_0_1"/>
<dbReference type="PANTHER" id="PTHR46535">
    <property type="entry name" value="NEDD4-BINDING PROTEIN 2"/>
    <property type="match status" value="1"/>
</dbReference>
<dbReference type="eggNOG" id="KOG2401">
    <property type="taxonomic scope" value="Eukaryota"/>
</dbReference>
<keyword evidence="4" id="KW-1185">Reference proteome</keyword>
<dbReference type="InterPro" id="IPR002625">
    <property type="entry name" value="Smr_dom"/>
</dbReference>
<evidence type="ECO:0000313" key="4">
    <source>
        <dbReference type="Proteomes" id="UP000008068"/>
    </source>
</evidence>
<dbReference type="PANTHER" id="PTHR46535:SF1">
    <property type="entry name" value="NEDD4-BINDING PROTEIN 2"/>
    <property type="match status" value="1"/>
</dbReference>
<feature type="region of interest" description="Disordered" evidence="1">
    <location>
        <begin position="173"/>
        <end position="203"/>
    </location>
</feature>
<dbReference type="PROSITE" id="PS50828">
    <property type="entry name" value="SMR"/>
    <property type="match status" value="1"/>
</dbReference>
<dbReference type="SUPFAM" id="SSF52540">
    <property type="entry name" value="P-loop containing nucleoside triphosphate hydrolases"/>
    <property type="match status" value="1"/>
</dbReference>
<dbReference type="OMA" id="HYMSVDG"/>
<accession>G0MEH9</accession>
<dbReference type="InterPro" id="IPR052772">
    <property type="entry name" value="Endo/PolyKinase_Domain-Protein"/>
</dbReference>
<dbReference type="GO" id="GO:0005634">
    <property type="term" value="C:nucleus"/>
    <property type="evidence" value="ECO:0007669"/>
    <property type="project" value="TreeGrafter"/>
</dbReference>
<proteinExistence type="predicted"/>